<feature type="region of interest" description="Disordered" evidence="1">
    <location>
        <begin position="54"/>
        <end position="75"/>
    </location>
</feature>
<evidence type="ECO:0000256" key="3">
    <source>
        <dbReference type="SAM" id="SignalP"/>
    </source>
</evidence>
<protein>
    <submittedName>
        <fullName evidence="4">Uncharacterized protein</fullName>
    </submittedName>
</protein>
<keyword evidence="2" id="KW-0812">Transmembrane</keyword>
<dbReference type="EMBL" id="HBGQ01084899">
    <property type="protein sequence ID" value="CAD9516222.1"/>
    <property type="molecule type" value="Transcribed_RNA"/>
</dbReference>
<evidence type="ECO:0000256" key="1">
    <source>
        <dbReference type="SAM" id="MobiDB-lite"/>
    </source>
</evidence>
<keyword evidence="3" id="KW-0732">Signal</keyword>
<sequence>MARTRPGTMLLALGALCALADLLRTSTFGFVSAPQLPRQPQVLGRRAGAAEVKTSASKDAAAVKEPAAGGEKKDQKEIDDAVLQMAMAMAEEEDGGVASPPPPKKEEGGFDIQPFITAFLVSLIIYSIGSSIISITTGRIQDRSGGDFTLYDFLDNIFSFKDWSLEYSLGFDPFKVFGGAAAPDPDAP</sequence>
<gene>
    <name evidence="4" type="ORF">AAND1436_LOCUS40496</name>
</gene>
<proteinExistence type="predicted"/>
<reference evidence="4" key="1">
    <citation type="submission" date="2021-01" db="EMBL/GenBank/DDBJ databases">
        <authorList>
            <person name="Corre E."/>
            <person name="Pelletier E."/>
            <person name="Niang G."/>
            <person name="Scheremetjew M."/>
            <person name="Finn R."/>
            <person name="Kale V."/>
            <person name="Holt S."/>
            <person name="Cochrane G."/>
            <person name="Meng A."/>
            <person name="Brown T."/>
            <person name="Cohen L."/>
        </authorList>
    </citation>
    <scope>NUCLEOTIDE SEQUENCE</scope>
    <source>
        <strain evidence="4">CCMP2222</strain>
    </source>
</reference>
<evidence type="ECO:0000313" key="4">
    <source>
        <dbReference type="EMBL" id="CAD9516222.1"/>
    </source>
</evidence>
<accession>A0A7S2IDB7</accession>
<feature type="transmembrane region" description="Helical" evidence="2">
    <location>
        <begin position="112"/>
        <end position="135"/>
    </location>
</feature>
<feature type="signal peptide" evidence="3">
    <location>
        <begin position="1"/>
        <end position="25"/>
    </location>
</feature>
<name>A0A7S2IDB7_9DINO</name>
<keyword evidence="2" id="KW-1133">Transmembrane helix</keyword>
<evidence type="ECO:0000256" key="2">
    <source>
        <dbReference type="SAM" id="Phobius"/>
    </source>
</evidence>
<feature type="chain" id="PRO_5030632812" evidence="3">
    <location>
        <begin position="26"/>
        <end position="188"/>
    </location>
</feature>
<dbReference type="AlphaFoldDB" id="A0A7S2IDB7"/>
<organism evidence="4">
    <name type="scientific">Alexandrium andersonii</name>
    <dbReference type="NCBI Taxonomy" id="327968"/>
    <lineage>
        <taxon>Eukaryota</taxon>
        <taxon>Sar</taxon>
        <taxon>Alveolata</taxon>
        <taxon>Dinophyceae</taxon>
        <taxon>Gonyaulacales</taxon>
        <taxon>Pyrocystaceae</taxon>
        <taxon>Alexandrium</taxon>
    </lineage>
</organism>
<keyword evidence="2" id="KW-0472">Membrane</keyword>